<dbReference type="EMBL" id="OV696686">
    <property type="protein sequence ID" value="CAH1233061.1"/>
    <property type="molecule type" value="Genomic_DNA"/>
</dbReference>
<feature type="compositionally biased region" description="Basic residues" evidence="6">
    <location>
        <begin position="99"/>
        <end position="112"/>
    </location>
</feature>
<proteinExistence type="predicted"/>
<evidence type="ECO:0000256" key="1">
    <source>
        <dbReference type="ARBA" id="ARBA00022723"/>
    </source>
</evidence>
<evidence type="ECO:0000256" key="5">
    <source>
        <dbReference type="PROSITE-ProRule" id="PRU00309"/>
    </source>
</evidence>
<dbReference type="GO" id="GO:0008270">
    <property type="term" value="F:zinc ion binding"/>
    <property type="evidence" value="ECO:0007669"/>
    <property type="project" value="UniProtKB-KW"/>
</dbReference>
<keyword evidence="7" id="KW-0732">Signal</keyword>
<dbReference type="Pfam" id="PF05485">
    <property type="entry name" value="THAP"/>
    <property type="match status" value="1"/>
</dbReference>
<sequence length="472" mass="53647">MGFQQNILYVAILALFLGKGSSVEVTLQILPDSTTEDTTDTQSDHLETTTTRVDIEEHLPKEKWSPEDLWMSKSWDDSKTVTPHSEYPNETKGRLETHNRRRHHWTRNRNHGNGRTQQQGSRRHQWTVPLSPQGEQSDKNKMPVVEDDIVLIKPDTLMVTEDEFTNLNQKEDGPTRPNFPPKNSDEVYSAVPDDTSYKQARYPDRVCPCCANVTKCDKKEGIGFYSIPKVVTGQGEDHEKLTEERRRLWISAISRADTETKNILQSERVCGRHFISGKAAPVWDRHNPDWVPTLNLGRTDYRGEAAKEKQQKEAGARAKRATGRKKKRGAEQHETPAAAKRAPQRCVRQIDFAQVEDVPLDVEMADLSLESKEPQDAETRTEELQYAFSSVSVHQESKIAGTQTEEFEYMFGAPGYQAPDRDFFKSADKQSSHMMAGHCPLLQQSSHMMAGHCPVLLQSPHVMAGHCLVMWE</sequence>
<protein>
    <submittedName>
        <fullName evidence="9">Hypp573 protein</fullName>
    </submittedName>
</protein>
<feature type="region of interest" description="Disordered" evidence="6">
    <location>
        <begin position="304"/>
        <end position="343"/>
    </location>
</feature>
<keyword evidence="3" id="KW-0862">Zinc</keyword>
<evidence type="ECO:0000256" key="6">
    <source>
        <dbReference type="SAM" id="MobiDB-lite"/>
    </source>
</evidence>
<feature type="compositionally biased region" description="Basic residues" evidence="6">
    <location>
        <begin position="317"/>
        <end position="328"/>
    </location>
</feature>
<evidence type="ECO:0000256" key="4">
    <source>
        <dbReference type="ARBA" id="ARBA00023125"/>
    </source>
</evidence>
<name>A0A8J9YPA2_BRALA</name>
<dbReference type="Proteomes" id="UP000838412">
    <property type="component" value="Chromosome 1"/>
</dbReference>
<reference evidence="9" key="1">
    <citation type="submission" date="2022-01" db="EMBL/GenBank/DDBJ databases">
        <authorList>
            <person name="Braso-Vives M."/>
        </authorList>
    </citation>
    <scope>NUCLEOTIDE SEQUENCE</scope>
</reference>
<keyword evidence="2 5" id="KW-0863">Zinc-finger</keyword>
<keyword evidence="10" id="KW-1185">Reference proteome</keyword>
<dbReference type="SUPFAM" id="SSF57716">
    <property type="entry name" value="Glucocorticoid receptor-like (DNA-binding domain)"/>
    <property type="match status" value="1"/>
</dbReference>
<dbReference type="PROSITE" id="PS50950">
    <property type="entry name" value="ZF_THAP"/>
    <property type="match status" value="1"/>
</dbReference>
<evidence type="ECO:0000259" key="8">
    <source>
        <dbReference type="PROSITE" id="PS50950"/>
    </source>
</evidence>
<dbReference type="OrthoDB" id="6369483at2759"/>
<feature type="compositionally biased region" description="Basic and acidic residues" evidence="6">
    <location>
        <begin position="304"/>
        <end position="316"/>
    </location>
</feature>
<feature type="region of interest" description="Disordered" evidence="6">
    <location>
        <begin position="75"/>
        <end position="140"/>
    </location>
</feature>
<dbReference type="InterPro" id="IPR006612">
    <property type="entry name" value="THAP_Znf"/>
</dbReference>
<feature type="chain" id="PRO_5035459920" evidence="7">
    <location>
        <begin position="23"/>
        <end position="472"/>
    </location>
</feature>
<accession>A0A8J9YPA2</accession>
<feature type="compositionally biased region" description="Basic and acidic residues" evidence="6">
    <location>
        <begin position="87"/>
        <end position="98"/>
    </location>
</feature>
<organism evidence="9 10">
    <name type="scientific">Branchiostoma lanceolatum</name>
    <name type="common">Common lancelet</name>
    <name type="synonym">Amphioxus lanceolatum</name>
    <dbReference type="NCBI Taxonomy" id="7740"/>
    <lineage>
        <taxon>Eukaryota</taxon>
        <taxon>Metazoa</taxon>
        <taxon>Chordata</taxon>
        <taxon>Cephalochordata</taxon>
        <taxon>Leptocardii</taxon>
        <taxon>Amphioxiformes</taxon>
        <taxon>Branchiostomatidae</taxon>
        <taxon>Branchiostoma</taxon>
    </lineage>
</organism>
<gene>
    <name evidence="9" type="primary">Hypp573</name>
    <name evidence="9" type="ORF">BLAG_LOCUS1930</name>
</gene>
<feature type="region of interest" description="Disordered" evidence="6">
    <location>
        <begin position="167"/>
        <end position="189"/>
    </location>
</feature>
<feature type="domain" description="THAP-type" evidence="8">
    <location>
        <begin position="202"/>
        <end position="295"/>
    </location>
</feature>
<dbReference type="AlphaFoldDB" id="A0A8J9YPA2"/>
<evidence type="ECO:0000256" key="7">
    <source>
        <dbReference type="SAM" id="SignalP"/>
    </source>
</evidence>
<dbReference type="SMART" id="SM00980">
    <property type="entry name" value="THAP"/>
    <property type="match status" value="1"/>
</dbReference>
<evidence type="ECO:0000256" key="2">
    <source>
        <dbReference type="ARBA" id="ARBA00022771"/>
    </source>
</evidence>
<keyword evidence="4 5" id="KW-0238">DNA-binding</keyword>
<dbReference type="GO" id="GO:0003677">
    <property type="term" value="F:DNA binding"/>
    <property type="evidence" value="ECO:0007669"/>
    <property type="project" value="UniProtKB-UniRule"/>
</dbReference>
<keyword evidence="1" id="KW-0479">Metal-binding</keyword>
<evidence type="ECO:0000313" key="10">
    <source>
        <dbReference type="Proteomes" id="UP000838412"/>
    </source>
</evidence>
<evidence type="ECO:0000256" key="3">
    <source>
        <dbReference type="ARBA" id="ARBA00022833"/>
    </source>
</evidence>
<feature type="signal peptide" evidence="7">
    <location>
        <begin position="1"/>
        <end position="22"/>
    </location>
</feature>
<evidence type="ECO:0000313" key="9">
    <source>
        <dbReference type="EMBL" id="CAH1233061.1"/>
    </source>
</evidence>